<dbReference type="HAMAP" id="MF_02209">
    <property type="entry name" value="MurL"/>
    <property type="match status" value="1"/>
</dbReference>
<protein>
    <recommendedName>
        <fullName evidence="7 8">Multifunctional fusion protein</fullName>
    </recommendedName>
    <domain>
        <recommendedName>
            <fullName evidence="7">UDP-N-acetylmuramoylalanine--D-glutamate ligase</fullName>
            <ecNumber evidence="7">6.3.2.9</ecNumber>
        </recommendedName>
        <alternativeName>
            <fullName evidence="7">D-glutamic acid-adding enzyme</fullName>
        </alternativeName>
        <alternativeName>
            <fullName evidence="7">UDP-N-acetylmuramoyl-L-alanyl-D-glutamate synthetase</fullName>
        </alternativeName>
    </domain>
    <domain>
        <recommendedName>
            <fullName evidence="8">UDP-N-acetyl-alpha-D-muramoyl-L-alanyl-L-glutamate epimerase</fullName>
            <ecNumber evidence="8">5.1.1.23</ecNumber>
        </recommendedName>
        <alternativeName>
            <fullName evidence="8">UDP-MurNAc-L-Ala-L-Glu epimerase</fullName>
        </alternativeName>
    </domain>
</protein>
<evidence type="ECO:0000259" key="10">
    <source>
        <dbReference type="Pfam" id="PF26298"/>
    </source>
</evidence>
<comment type="caution">
    <text evidence="12">The sequence shown here is derived from an EMBL/GenBank/DDBJ whole genome shotgun (WGS) entry which is preliminary data.</text>
</comment>
<evidence type="ECO:0000259" key="11">
    <source>
        <dbReference type="Pfam" id="PF26299"/>
    </source>
</evidence>
<sequence length="862" mass="98716">MSKKAVVFEFTSYKFEPNKKRAVFKYKTHFKDGSSISFSETITIPEKPLKSTNQKALKKMLESLHIILGISYYKLYCPPTVAFAKESVTLSKKETAFWNTVYKKGLGEFFFRNALDPAIAPKFPYAKDIQTTNYKLQTTLPTGRQANSRCLVGIGGGKDSIVSLELLKSQDFDVTGFLVKTNDTSNIPNNIAKKAGINMITIKRDLDEKIYQKHQYSGHIPISMIYAFLGSFTSLIYGYSYIIVSNEYSSNFGNFEYKGLNVNHQWSKSFEAEKIFQEYLDNFISPNIKYFSLMRPFYEIRIAKLFSNYYKKYVELFSSCNQNFRKEKSHEGLWCNRCPKCVFSFILLSAFLKKEELISIFGENLYQKQSLLPLFKDVLGLGDMKPFDCVGTFEESQTAFFMAAENFKDDFMVRQLLPQVKYSEDVLKIQRESNIPEQFKLLGMDNILILGYGKEGKATEKYIKKYYPKASIKIADQSLSQNYLENQDKFDIAIKTPGVNKELVKIPYTTATNIFFSKVSGKNLIIGVTGSKGKSTTSSLIFSILKSTKKDVELLGNIGKPMLEHLMLSVKKGKIFVLELSSYQLDDIKFSPDISVLTNLFLEHLDYHKSLNNYYQAKKNIINFQNENGFFVYNPDNKESVKWLKDYKGNKIAFFEKIPVKEEDIHLMGKHNQNNIRAAISVAKILTRSNNFAKNKISQRLFDRVKISDKVISSAIKNFKGLPNRLELVGKFKGIIFYNDASSTNPDSSILAIESLKDIDTIFLGGQDRGYDFSHLEKVIKKYKIRNIVLFPDSGEKIIKNKSGLNILNTESMEEAVKFAYQNTLKGKICLLSGASPSYSLWKNFEEKGDQFKHFVKKLNKQ</sequence>
<comment type="similarity">
    <text evidence="8">Belongs to the MurL family.</text>
</comment>
<keyword evidence="7" id="KW-0133">Cell shape</keyword>
<dbReference type="EC" id="6.3.2.9" evidence="7"/>
<evidence type="ECO:0000256" key="5">
    <source>
        <dbReference type="ARBA" id="ARBA00022741"/>
    </source>
</evidence>
<evidence type="ECO:0000256" key="3">
    <source>
        <dbReference type="ARBA" id="ARBA00022490"/>
    </source>
</evidence>
<gene>
    <name evidence="7" type="primary">murD</name>
    <name evidence="8" type="synonym">murL</name>
    <name evidence="12" type="ORF">A2639_02890</name>
</gene>
<dbReference type="InterPro" id="IPR036615">
    <property type="entry name" value="Mur_ligase_C_dom_sf"/>
</dbReference>
<dbReference type="NCBIfam" id="TIGR01087">
    <property type="entry name" value="murD"/>
    <property type="match status" value="1"/>
</dbReference>
<reference evidence="12 13" key="1">
    <citation type="journal article" date="2016" name="Nat. Commun.">
        <title>Thousands of microbial genomes shed light on interconnected biogeochemical processes in an aquifer system.</title>
        <authorList>
            <person name="Anantharaman K."/>
            <person name="Brown C.T."/>
            <person name="Hug L.A."/>
            <person name="Sharon I."/>
            <person name="Castelle C.J."/>
            <person name="Probst A.J."/>
            <person name="Thomas B.C."/>
            <person name="Singh A."/>
            <person name="Wilkins M.J."/>
            <person name="Karaoz U."/>
            <person name="Brodie E.L."/>
            <person name="Williams K.H."/>
            <person name="Hubbard S.S."/>
            <person name="Banfield J.F."/>
        </authorList>
    </citation>
    <scope>NUCLEOTIDE SEQUENCE [LARGE SCALE GENOMIC DNA]</scope>
</reference>
<keyword evidence="7" id="KW-0132">Cell division</keyword>
<dbReference type="Pfam" id="PF26298">
    <property type="entry name" value="MurL_epimerase_C"/>
    <property type="match status" value="1"/>
</dbReference>
<evidence type="ECO:0000256" key="2">
    <source>
        <dbReference type="ARBA" id="ARBA00004752"/>
    </source>
</evidence>
<dbReference type="GO" id="GO:0071555">
    <property type="term" value="P:cell wall organization"/>
    <property type="evidence" value="ECO:0007669"/>
    <property type="project" value="UniProtKB-KW"/>
</dbReference>
<dbReference type="InterPro" id="IPR014729">
    <property type="entry name" value="Rossmann-like_a/b/a_fold"/>
</dbReference>
<dbReference type="InterPro" id="IPR058741">
    <property type="entry name" value="MurL_C"/>
</dbReference>
<comment type="catalytic activity">
    <reaction evidence="7">
        <text>UDP-N-acetyl-alpha-D-muramoyl-L-alanine + D-glutamate + ATP = UDP-N-acetyl-alpha-D-muramoyl-L-alanyl-D-glutamate + ADP + phosphate + H(+)</text>
        <dbReference type="Rhea" id="RHEA:16429"/>
        <dbReference type="ChEBI" id="CHEBI:15378"/>
        <dbReference type="ChEBI" id="CHEBI:29986"/>
        <dbReference type="ChEBI" id="CHEBI:30616"/>
        <dbReference type="ChEBI" id="CHEBI:43474"/>
        <dbReference type="ChEBI" id="CHEBI:83898"/>
        <dbReference type="ChEBI" id="CHEBI:83900"/>
        <dbReference type="ChEBI" id="CHEBI:456216"/>
        <dbReference type="EC" id="6.3.2.9"/>
    </reaction>
</comment>
<dbReference type="Pfam" id="PF26299">
    <property type="entry name" value="MurL_N"/>
    <property type="match status" value="1"/>
</dbReference>
<feature type="domain" description="MurL C-terminal" evidence="10">
    <location>
        <begin position="317"/>
        <end position="421"/>
    </location>
</feature>
<evidence type="ECO:0000259" key="9">
    <source>
        <dbReference type="Pfam" id="PF08245"/>
    </source>
</evidence>
<dbReference type="GO" id="GO:0005524">
    <property type="term" value="F:ATP binding"/>
    <property type="evidence" value="ECO:0007669"/>
    <property type="project" value="UniProtKB-UniRule"/>
</dbReference>
<keyword evidence="3 7" id="KW-0963">Cytoplasm</keyword>
<evidence type="ECO:0000256" key="8">
    <source>
        <dbReference type="HAMAP-Rule" id="MF_02209"/>
    </source>
</evidence>
<feature type="domain" description="MurL N-terminal" evidence="11">
    <location>
        <begin position="4"/>
        <end position="293"/>
    </location>
</feature>
<keyword evidence="8" id="KW-0413">Isomerase</keyword>
<dbReference type="GO" id="GO:0008764">
    <property type="term" value="F:UDP-N-acetylmuramoylalanine-D-glutamate ligase activity"/>
    <property type="evidence" value="ECO:0007669"/>
    <property type="project" value="UniProtKB-UniRule"/>
</dbReference>
<dbReference type="SUPFAM" id="SSF53623">
    <property type="entry name" value="MurD-like peptide ligases, catalytic domain"/>
    <property type="match status" value="1"/>
</dbReference>
<dbReference type="InterPro" id="IPR043689">
    <property type="entry name" value="MurL"/>
</dbReference>
<dbReference type="InterPro" id="IPR013221">
    <property type="entry name" value="Mur_ligase_cen"/>
</dbReference>
<keyword evidence="7" id="KW-0131">Cell cycle</keyword>
<proteinExistence type="inferred from homology"/>
<name>A0A1G2HKF1_9BACT</name>
<dbReference type="SUPFAM" id="SSF52402">
    <property type="entry name" value="Adenine nucleotide alpha hydrolases-like"/>
    <property type="match status" value="1"/>
</dbReference>
<accession>A0A1G2HKF1</accession>
<comment type="pathway">
    <text evidence="2 7">Cell wall biogenesis; peptidoglycan biosynthesis.</text>
</comment>
<dbReference type="SUPFAM" id="SSF53244">
    <property type="entry name" value="MurD-like peptide ligases, peptide-binding domain"/>
    <property type="match status" value="1"/>
</dbReference>
<dbReference type="EC" id="5.1.1.23" evidence="8"/>
<feature type="binding site" evidence="7">
    <location>
        <begin position="530"/>
        <end position="536"/>
    </location>
    <ligand>
        <name>ATP</name>
        <dbReference type="ChEBI" id="CHEBI:30616"/>
    </ligand>
</feature>
<dbReference type="HAMAP" id="MF_00639">
    <property type="entry name" value="MurD"/>
    <property type="match status" value="1"/>
</dbReference>
<dbReference type="InterPro" id="IPR005762">
    <property type="entry name" value="MurD"/>
</dbReference>
<comment type="subcellular location">
    <subcellularLocation>
        <location evidence="1 7">Cytoplasm</location>
    </subcellularLocation>
</comment>
<dbReference type="GO" id="GO:0016855">
    <property type="term" value="F:racemase and epimerase activity, acting on amino acids and derivatives"/>
    <property type="evidence" value="ECO:0007669"/>
    <property type="project" value="UniProtKB-UniRule"/>
</dbReference>
<dbReference type="Gene3D" id="3.40.50.620">
    <property type="entry name" value="HUPs"/>
    <property type="match status" value="1"/>
</dbReference>
<feature type="domain" description="Mur ligase central" evidence="9">
    <location>
        <begin position="528"/>
        <end position="651"/>
    </location>
</feature>
<comment type="function">
    <text evidence="7">Cell wall formation. Catalyzes the addition of glutamate to the nucleotide precursor UDP-N-acetylmuramoyl-L-alanine (UMA).</text>
</comment>
<comment type="function">
    <text evidence="8">Cell wall formation. Catalyzes epimerization of the terminal L-glutamate in UDP-N-acetyl-alpha-D-muramoyl-L-alanyl-L-glutamate.</text>
</comment>
<evidence type="ECO:0000256" key="4">
    <source>
        <dbReference type="ARBA" id="ARBA00022598"/>
    </source>
</evidence>
<dbReference type="InterPro" id="IPR036565">
    <property type="entry name" value="Mur-like_cat_sf"/>
</dbReference>
<dbReference type="GO" id="GO:0009252">
    <property type="term" value="P:peptidoglycan biosynthetic process"/>
    <property type="evidence" value="ECO:0007669"/>
    <property type="project" value="UniProtKB-UniRule"/>
</dbReference>
<dbReference type="GO" id="GO:0005737">
    <property type="term" value="C:cytoplasm"/>
    <property type="evidence" value="ECO:0007669"/>
    <property type="project" value="UniProtKB-SubCell"/>
</dbReference>
<dbReference type="Pfam" id="PF08245">
    <property type="entry name" value="Mur_ligase_M"/>
    <property type="match status" value="1"/>
</dbReference>
<organism evidence="12 13">
    <name type="scientific">Candidatus Staskawiczbacteria bacterium RIFCSPHIGHO2_01_FULL_34_27</name>
    <dbReference type="NCBI Taxonomy" id="1802199"/>
    <lineage>
        <taxon>Bacteria</taxon>
        <taxon>Candidatus Staskawicziibacteriota</taxon>
    </lineage>
</organism>
<comment type="similarity">
    <text evidence="7">Belongs to the MurCDEF family.</text>
</comment>
<dbReference type="GO" id="GO:0051301">
    <property type="term" value="P:cell division"/>
    <property type="evidence" value="ECO:0007669"/>
    <property type="project" value="UniProtKB-KW"/>
</dbReference>
<evidence type="ECO:0000256" key="6">
    <source>
        <dbReference type="ARBA" id="ARBA00022840"/>
    </source>
</evidence>
<evidence type="ECO:0000313" key="13">
    <source>
        <dbReference type="Proteomes" id="UP000178991"/>
    </source>
</evidence>
<keyword evidence="7" id="KW-0961">Cell wall biogenesis/degradation</keyword>
<keyword evidence="7" id="KW-0573">Peptidoglycan synthesis</keyword>
<dbReference type="PANTHER" id="PTHR43692">
    <property type="entry name" value="UDP-N-ACETYLMURAMOYLALANINE--D-GLUTAMATE LIGASE"/>
    <property type="match status" value="1"/>
</dbReference>
<dbReference type="PANTHER" id="PTHR43692:SF1">
    <property type="entry name" value="UDP-N-ACETYLMURAMOYLALANINE--D-GLUTAMATE LIGASE"/>
    <property type="match status" value="1"/>
</dbReference>
<dbReference type="Gene3D" id="3.40.1190.10">
    <property type="entry name" value="Mur-like, catalytic domain"/>
    <property type="match status" value="1"/>
</dbReference>
<keyword evidence="6 7" id="KW-0067">ATP-binding</keyword>
<dbReference type="GO" id="GO:0008360">
    <property type="term" value="P:regulation of cell shape"/>
    <property type="evidence" value="ECO:0007669"/>
    <property type="project" value="UniProtKB-KW"/>
</dbReference>
<dbReference type="EMBL" id="MHOL01000009">
    <property type="protein sequence ID" value="OGZ63004.1"/>
    <property type="molecule type" value="Genomic_DNA"/>
</dbReference>
<dbReference type="UniPathway" id="UPA00219"/>
<evidence type="ECO:0000256" key="7">
    <source>
        <dbReference type="HAMAP-Rule" id="MF_00639"/>
    </source>
</evidence>
<keyword evidence="5 7" id="KW-0547">Nucleotide-binding</keyword>
<dbReference type="Proteomes" id="UP000178991">
    <property type="component" value="Unassembled WGS sequence"/>
</dbReference>
<evidence type="ECO:0000256" key="1">
    <source>
        <dbReference type="ARBA" id="ARBA00004496"/>
    </source>
</evidence>
<dbReference type="InterPro" id="IPR058740">
    <property type="entry name" value="MurL_N"/>
</dbReference>
<keyword evidence="4 7" id="KW-0436">Ligase</keyword>
<comment type="catalytic activity">
    <reaction evidence="8">
        <text>UDP-N-acetyl-alpha-D-muramoyl-L-alanyl-L-glutamate + ATP + H2O = UDP-N-acetyl-alpha-D-muramoyl-L-alanyl-D-glutamate + AMP + diphosphate + H(+)</text>
        <dbReference type="Rhea" id="RHEA:58812"/>
        <dbReference type="ChEBI" id="CHEBI:15377"/>
        <dbReference type="ChEBI" id="CHEBI:15378"/>
        <dbReference type="ChEBI" id="CHEBI:30616"/>
        <dbReference type="ChEBI" id="CHEBI:33019"/>
        <dbReference type="ChEBI" id="CHEBI:83900"/>
        <dbReference type="ChEBI" id="CHEBI:142725"/>
        <dbReference type="ChEBI" id="CHEBI:456215"/>
        <dbReference type="EC" id="5.1.1.23"/>
    </reaction>
</comment>
<evidence type="ECO:0000313" key="12">
    <source>
        <dbReference type="EMBL" id="OGZ63004.1"/>
    </source>
</evidence>
<dbReference type="AlphaFoldDB" id="A0A1G2HKF1"/>
<dbReference type="Gene3D" id="3.90.190.20">
    <property type="entry name" value="Mur ligase, C-terminal domain"/>
    <property type="match status" value="1"/>
</dbReference>